<evidence type="ECO:0000256" key="1">
    <source>
        <dbReference type="ARBA" id="ARBA00006484"/>
    </source>
</evidence>
<dbReference type="SUPFAM" id="SSF51735">
    <property type="entry name" value="NAD(P)-binding Rossmann-fold domains"/>
    <property type="match status" value="1"/>
</dbReference>
<organism evidence="3 4">
    <name type="scientific">Chrysophaeum taylorii</name>
    <dbReference type="NCBI Taxonomy" id="2483200"/>
    <lineage>
        <taxon>Eukaryota</taxon>
        <taxon>Sar</taxon>
        <taxon>Stramenopiles</taxon>
        <taxon>Ochrophyta</taxon>
        <taxon>Pelagophyceae</taxon>
        <taxon>Pelagomonadales</taxon>
        <taxon>Pelagomonadaceae</taxon>
        <taxon>Chrysophaeum</taxon>
    </lineage>
</organism>
<dbReference type="InterPro" id="IPR036291">
    <property type="entry name" value="NAD(P)-bd_dom_sf"/>
</dbReference>
<reference evidence="3" key="1">
    <citation type="submission" date="2023-01" db="EMBL/GenBank/DDBJ databases">
        <title>Metagenome sequencing of chrysophaentin producing Chrysophaeum taylorii.</title>
        <authorList>
            <person name="Davison J."/>
            <person name="Bewley C."/>
        </authorList>
    </citation>
    <scope>NUCLEOTIDE SEQUENCE</scope>
    <source>
        <strain evidence="3">NIES-1699</strain>
    </source>
</reference>
<dbReference type="PANTHER" id="PTHR24320:SF148">
    <property type="entry name" value="NAD(P)-BINDING ROSSMANN-FOLD SUPERFAMILY PROTEIN"/>
    <property type="match status" value="1"/>
</dbReference>
<dbReference type="Pfam" id="PF00106">
    <property type="entry name" value="adh_short"/>
    <property type="match status" value="1"/>
</dbReference>
<dbReference type="PRINTS" id="PR00081">
    <property type="entry name" value="GDHRDH"/>
</dbReference>
<dbReference type="GO" id="GO:0016491">
    <property type="term" value="F:oxidoreductase activity"/>
    <property type="evidence" value="ECO:0007669"/>
    <property type="project" value="UniProtKB-KW"/>
</dbReference>
<proteinExistence type="inferred from homology"/>
<keyword evidence="2" id="KW-0560">Oxidoreductase</keyword>
<comment type="caution">
    <text evidence="3">The sequence shown here is derived from an EMBL/GenBank/DDBJ whole genome shotgun (WGS) entry which is preliminary data.</text>
</comment>
<dbReference type="EMBL" id="JAQMWT010000317">
    <property type="protein sequence ID" value="KAJ8605078.1"/>
    <property type="molecule type" value="Genomic_DNA"/>
</dbReference>
<evidence type="ECO:0000313" key="3">
    <source>
        <dbReference type="EMBL" id="KAJ8605078.1"/>
    </source>
</evidence>
<dbReference type="Gene3D" id="3.40.50.720">
    <property type="entry name" value="NAD(P)-binding Rossmann-like Domain"/>
    <property type="match status" value="1"/>
</dbReference>
<protein>
    <submittedName>
        <fullName evidence="3">Uncharacterized protein</fullName>
    </submittedName>
</protein>
<name>A0AAD7UI34_9STRA</name>
<dbReference type="PANTHER" id="PTHR24320">
    <property type="entry name" value="RETINOL DEHYDROGENASE"/>
    <property type="match status" value="1"/>
</dbReference>
<accession>A0AAD7UI34</accession>
<evidence type="ECO:0000256" key="2">
    <source>
        <dbReference type="ARBA" id="ARBA00023002"/>
    </source>
</evidence>
<keyword evidence="4" id="KW-1185">Reference proteome</keyword>
<dbReference type="Proteomes" id="UP001230188">
    <property type="component" value="Unassembled WGS sequence"/>
</dbReference>
<gene>
    <name evidence="3" type="ORF">CTAYLR_000344</name>
</gene>
<dbReference type="AlphaFoldDB" id="A0AAD7UI34"/>
<comment type="similarity">
    <text evidence="1">Belongs to the short-chain dehydrogenases/reductases (SDR) family.</text>
</comment>
<dbReference type="InterPro" id="IPR002347">
    <property type="entry name" value="SDR_fam"/>
</dbReference>
<sequence>MLAGGSADGFVADLSSLAAVRELGRAVAAKYERLDGLLNNAGTFDGDYAGKRVATVDGNEYSLAVNVLAPFLLTSLLFDRILAAPKARILFTSSISMGCGDALDDLQCDRRWSGHRAYSLSKLCDAMLAFELHARYGDPPKLCVNTMDPGTVNTKMLLAGWGMCGIPVSSATRSYEMLTSDAWGRKSGEIAGARPDAEVNDPAKRATLWGDCERLTGAVYPPVRTS</sequence>
<evidence type="ECO:0000313" key="4">
    <source>
        <dbReference type="Proteomes" id="UP001230188"/>
    </source>
</evidence>